<dbReference type="SUPFAM" id="SSF55486">
    <property type="entry name" value="Metalloproteases ('zincins'), catalytic domain"/>
    <property type="match status" value="1"/>
</dbReference>
<accession>A0A4Y3UKX5</accession>
<feature type="compositionally biased region" description="Acidic residues" evidence="1">
    <location>
        <begin position="477"/>
        <end position="492"/>
    </location>
</feature>
<comment type="caution">
    <text evidence="2">The sequence shown here is derived from an EMBL/GenBank/DDBJ whole genome shotgun (WGS) entry which is preliminary data.</text>
</comment>
<keyword evidence="2" id="KW-0378">Hydrolase</keyword>
<sequence>MADDDNDDRFGEDEFQELLRNLLGGAGGAGGAGIDPAQLEGLSRMGIDPAMLQQIMGQMQAAFAQSQSAGGAGDGIDWSSAKTQALHLANRDGLGITTGDRTEFDQAFALATLWLSEATTISELAAPPLAITRGQWVEQTLPVWQELAEPVADSIAGALTSVLDEQTPEEMKQLVAGAGAFMRRIGGSMFAAQLGGVIGRLSLEVVSGGDVGIPVMPDGVAAILPQNFADFGRDLDVTDDQLALYLATRELAHARLFRHAKWLRLHVISQVTDFARGIHVDTSALEDLASRFDPSQPEELRALLESGALLPQRTPVQEAALTRLENLLATIEGWVDIVTADATARLPEAPKIAEAVRRRRAVGGPAEQAMASLVGLELRPRRLREASAMWRAVTDAVGVAERDSLWDYPDLMPGPADIDDPEGLIVRLRARASGEAPPRDAMDDALDALLAQEAGAGGEGGDSPSDADGGDGSGGEPADDADSESGTDEPGTDDPRPV</sequence>
<dbReference type="OrthoDB" id="8478472at2"/>
<dbReference type="PANTHER" id="PTHR39420:SF2">
    <property type="entry name" value="HYDROLASE"/>
    <property type="match status" value="1"/>
</dbReference>
<dbReference type="Proteomes" id="UP000319804">
    <property type="component" value="Unassembled WGS sequence"/>
</dbReference>
<dbReference type="Gene3D" id="1.20.150.30">
    <property type="entry name" value="Zincin-like metallopeptidase, N-terminal domain"/>
    <property type="match status" value="1"/>
</dbReference>
<dbReference type="Pfam" id="PF10103">
    <property type="entry name" value="Zincin_2"/>
    <property type="match status" value="1"/>
</dbReference>
<evidence type="ECO:0000313" key="2">
    <source>
        <dbReference type="EMBL" id="TQN00798.1"/>
    </source>
</evidence>
<evidence type="ECO:0000256" key="1">
    <source>
        <dbReference type="SAM" id="MobiDB-lite"/>
    </source>
</evidence>
<keyword evidence="3" id="KW-1185">Reference proteome</keyword>
<dbReference type="NCBIfam" id="TIGR03624">
    <property type="entry name" value="putative hydrolase"/>
    <property type="match status" value="1"/>
</dbReference>
<proteinExistence type="predicted"/>
<dbReference type="GO" id="GO:0016787">
    <property type="term" value="F:hydrolase activity"/>
    <property type="evidence" value="ECO:0007669"/>
    <property type="project" value="UniProtKB-KW"/>
</dbReference>
<name>A0A4Y3UKX5_9MICO</name>
<dbReference type="InterPro" id="IPR018766">
    <property type="entry name" value="Zinicin_2"/>
</dbReference>
<organism evidence="2 3">
    <name type="scientific">Microbacterium lacticum</name>
    <dbReference type="NCBI Taxonomy" id="33885"/>
    <lineage>
        <taxon>Bacteria</taxon>
        <taxon>Bacillati</taxon>
        <taxon>Actinomycetota</taxon>
        <taxon>Actinomycetes</taxon>
        <taxon>Micrococcales</taxon>
        <taxon>Microbacteriaceae</taxon>
        <taxon>Microbacterium</taxon>
    </lineage>
</organism>
<reference evidence="2 3" key="1">
    <citation type="submission" date="2019-06" db="EMBL/GenBank/DDBJ databases">
        <title>Sequencing the genomes of 1000 actinobacteria strains.</title>
        <authorList>
            <person name="Klenk H.-P."/>
        </authorList>
    </citation>
    <scope>NUCLEOTIDE SEQUENCE [LARGE SCALE GENOMIC DNA]</scope>
    <source>
        <strain evidence="2 3">DSM 20427</strain>
    </source>
</reference>
<gene>
    <name evidence="2" type="ORF">FHX68_0919</name>
</gene>
<dbReference type="EMBL" id="VFPS01000001">
    <property type="protein sequence ID" value="TQN00798.1"/>
    <property type="molecule type" value="Genomic_DNA"/>
</dbReference>
<protein>
    <submittedName>
        <fullName evidence="2">Putative hydrolase</fullName>
    </submittedName>
</protein>
<dbReference type="PANTHER" id="PTHR39420">
    <property type="match status" value="1"/>
</dbReference>
<dbReference type="InterPro" id="IPR042271">
    <property type="entry name" value="Zinicin_2_N"/>
</dbReference>
<dbReference type="RefSeq" id="WP_141379199.1">
    <property type="nucleotide sequence ID" value="NZ_BJNA01000004.1"/>
</dbReference>
<feature type="region of interest" description="Disordered" evidence="1">
    <location>
        <begin position="447"/>
        <end position="498"/>
    </location>
</feature>
<dbReference type="AlphaFoldDB" id="A0A4Y3UKX5"/>
<evidence type="ECO:0000313" key="3">
    <source>
        <dbReference type="Proteomes" id="UP000319804"/>
    </source>
</evidence>